<dbReference type="InterPro" id="IPR050817">
    <property type="entry name" value="DjlA_DnaK_co-chaperone"/>
</dbReference>
<organism evidence="3 4">
    <name type="scientific">Putridiphycobacter roseus</name>
    <dbReference type="NCBI Taxonomy" id="2219161"/>
    <lineage>
        <taxon>Bacteria</taxon>
        <taxon>Pseudomonadati</taxon>
        <taxon>Bacteroidota</taxon>
        <taxon>Flavobacteriia</taxon>
        <taxon>Flavobacteriales</taxon>
        <taxon>Crocinitomicaceae</taxon>
        <taxon>Putridiphycobacter</taxon>
    </lineage>
</organism>
<dbReference type="PANTHER" id="PTHR24074">
    <property type="entry name" value="CO-CHAPERONE PROTEIN DJLA"/>
    <property type="match status" value="1"/>
</dbReference>
<dbReference type="Proteomes" id="UP000249248">
    <property type="component" value="Unassembled WGS sequence"/>
</dbReference>
<protein>
    <recommendedName>
        <fullName evidence="2">J domain-containing protein</fullName>
    </recommendedName>
</protein>
<dbReference type="InterPro" id="IPR036869">
    <property type="entry name" value="J_dom_sf"/>
</dbReference>
<dbReference type="EMBL" id="QKSB01000001">
    <property type="protein sequence ID" value="PZE18766.1"/>
    <property type="molecule type" value="Genomic_DNA"/>
</dbReference>
<dbReference type="OrthoDB" id="9779622at2"/>
<keyword evidence="1" id="KW-0812">Transmembrane</keyword>
<comment type="caution">
    <text evidence="3">The sequence shown here is derived from an EMBL/GenBank/DDBJ whole genome shotgun (WGS) entry which is preliminary data.</text>
</comment>
<keyword evidence="1" id="KW-1133">Transmembrane helix</keyword>
<reference evidence="3 4" key="1">
    <citation type="submission" date="2018-06" db="EMBL/GenBank/DDBJ databases">
        <title>The draft genome sequence of Crocinitomix sp. SM1701.</title>
        <authorList>
            <person name="Zhang X."/>
        </authorList>
    </citation>
    <scope>NUCLEOTIDE SEQUENCE [LARGE SCALE GENOMIC DNA]</scope>
    <source>
        <strain evidence="3 4">SM1701</strain>
    </source>
</reference>
<sequence>MKPKIQKNSLIIGAIGFFIGYSMTKSFFGGMIIGALAIAFSGAFTNDNHASANSNSEAKLDYINEILALVSVILTNDKKLLQSELNYVKRFLNHNFNEEEARDYLLKFREYTKKDLSIDKICVRLNYALDGAGKRQILHLIIGAAVADRELSEAELRDIYIIGNRLNLNRLTVDSLLSLHSFEFKGSRQYQGQGQGQYQRQQQSRPRTSASSINQAYKILEITPKATDAEIKKAYRSLAIIYHPDKVANMGESFQKSAKEKFQKINGAYEQIKTVRGFK</sequence>
<accession>A0A2W1NLQ0</accession>
<proteinExistence type="predicted"/>
<dbReference type="InterPro" id="IPR029024">
    <property type="entry name" value="TerB-like"/>
</dbReference>
<dbReference type="CDD" id="cd06257">
    <property type="entry name" value="DnaJ"/>
    <property type="match status" value="1"/>
</dbReference>
<dbReference type="Gene3D" id="1.10.3680.10">
    <property type="entry name" value="TerB-like"/>
    <property type="match status" value="1"/>
</dbReference>
<dbReference type="Pfam" id="PF05099">
    <property type="entry name" value="TerB"/>
    <property type="match status" value="1"/>
</dbReference>
<feature type="transmembrane region" description="Helical" evidence="1">
    <location>
        <begin position="12"/>
        <end position="40"/>
    </location>
</feature>
<evidence type="ECO:0000259" key="2">
    <source>
        <dbReference type="PROSITE" id="PS50076"/>
    </source>
</evidence>
<name>A0A2W1NLQ0_9FLAO</name>
<dbReference type="InterPro" id="IPR007791">
    <property type="entry name" value="DjlA_N"/>
</dbReference>
<gene>
    <name evidence="3" type="ORF">DNU06_02755</name>
</gene>
<dbReference type="PRINTS" id="PR00625">
    <property type="entry name" value="JDOMAIN"/>
</dbReference>
<dbReference type="InterPro" id="IPR001623">
    <property type="entry name" value="DnaJ_domain"/>
</dbReference>
<dbReference type="AlphaFoldDB" id="A0A2W1NLQ0"/>
<dbReference type="RefSeq" id="WP_111061667.1">
    <property type="nucleotide sequence ID" value="NZ_JBHUCU010000007.1"/>
</dbReference>
<dbReference type="CDD" id="cd07177">
    <property type="entry name" value="terB_like"/>
    <property type="match status" value="1"/>
</dbReference>
<keyword evidence="1" id="KW-0472">Membrane</keyword>
<evidence type="ECO:0000313" key="4">
    <source>
        <dbReference type="Proteomes" id="UP000249248"/>
    </source>
</evidence>
<evidence type="ECO:0000256" key="1">
    <source>
        <dbReference type="SAM" id="Phobius"/>
    </source>
</evidence>
<keyword evidence="4" id="KW-1185">Reference proteome</keyword>
<dbReference type="SUPFAM" id="SSF158682">
    <property type="entry name" value="TerB-like"/>
    <property type="match status" value="1"/>
</dbReference>
<dbReference type="Pfam" id="PF00226">
    <property type="entry name" value="DnaJ"/>
    <property type="match status" value="1"/>
</dbReference>
<evidence type="ECO:0000313" key="3">
    <source>
        <dbReference type="EMBL" id="PZE18766.1"/>
    </source>
</evidence>
<dbReference type="Gene3D" id="1.10.287.110">
    <property type="entry name" value="DnaJ domain"/>
    <property type="match status" value="1"/>
</dbReference>
<feature type="domain" description="J" evidence="2">
    <location>
        <begin position="215"/>
        <end position="279"/>
    </location>
</feature>
<dbReference type="SMART" id="SM00271">
    <property type="entry name" value="DnaJ"/>
    <property type="match status" value="1"/>
</dbReference>
<dbReference type="PROSITE" id="PS50076">
    <property type="entry name" value="DNAJ_2"/>
    <property type="match status" value="1"/>
</dbReference>
<dbReference type="SUPFAM" id="SSF46565">
    <property type="entry name" value="Chaperone J-domain"/>
    <property type="match status" value="1"/>
</dbReference>